<feature type="transmembrane region" description="Helical" evidence="8">
    <location>
        <begin position="105"/>
        <end position="124"/>
    </location>
</feature>
<feature type="transmembrane region" description="Helical" evidence="8">
    <location>
        <begin position="165"/>
        <end position="185"/>
    </location>
</feature>
<evidence type="ECO:0000256" key="8">
    <source>
        <dbReference type="SAM" id="Phobius"/>
    </source>
</evidence>
<gene>
    <name evidence="10" type="ORF">KP79_PYT16277</name>
</gene>
<dbReference type="GO" id="GO:0016020">
    <property type="term" value="C:membrane"/>
    <property type="evidence" value="ECO:0007669"/>
    <property type="project" value="UniProtKB-SubCell"/>
</dbReference>
<reference evidence="10 11" key="1">
    <citation type="journal article" date="2017" name="Nat. Ecol. Evol.">
        <title>Scallop genome provides insights into evolution of bilaterian karyotype and development.</title>
        <authorList>
            <person name="Wang S."/>
            <person name="Zhang J."/>
            <person name="Jiao W."/>
            <person name="Li J."/>
            <person name="Xun X."/>
            <person name="Sun Y."/>
            <person name="Guo X."/>
            <person name="Huan P."/>
            <person name="Dong B."/>
            <person name="Zhang L."/>
            <person name="Hu X."/>
            <person name="Sun X."/>
            <person name="Wang J."/>
            <person name="Zhao C."/>
            <person name="Wang Y."/>
            <person name="Wang D."/>
            <person name="Huang X."/>
            <person name="Wang R."/>
            <person name="Lv J."/>
            <person name="Li Y."/>
            <person name="Zhang Z."/>
            <person name="Liu B."/>
            <person name="Lu W."/>
            <person name="Hui Y."/>
            <person name="Liang J."/>
            <person name="Zhou Z."/>
            <person name="Hou R."/>
            <person name="Li X."/>
            <person name="Liu Y."/>
            <person name="Li H."/>
            <person name="Ning X."/>
            <person name="Lin Y."/>
            <person name="Zhao L."/>
            <person name="Xing Q."/>
            <person name="Dou J."/>
            <person name="Li Y."/>
            <person name="Mao J."/>
            <person name="Guo H."/>
            <person name="Dou H."/>
            <person name="Li T."/>
            <person name="Mu C."/>
            <person name="Jiang W."/>
            <person name="Fu Q."/>
            <person name="Fu X."/>
            <person name="Miao Y."/>
            <person name="Liu J."/>
            <person name="Yu Q."/>
            <person name="Li R."/>
            <person name="Liao H."/>
            <person name="Li X."/>
            <person name="Kong Y."/>
            <person name="Jiang Z."/>
            <person name="Chourrout D."/>
            <person name="Li R."/>
            <person name="Bao Z."/>
        </authorList>
    </citation>
    <scope>NUCLEOTIDE SEQUENCE [LARGE SCALE GENOMIC DNA]</scope>
    <source>
        <strain evidence="10 11">PY_sf001</strain>
    </source>
</reference>
<feature type="transmembrane region" description="Helical" evidence="8">
    <location>
        <begin position="324"/>
        <end position="346"/>
    </location>
</feature>
<feature type="transmembrane region" description="Helical" evidence="8">
    <location>
        <begin position="352"/>
        <end position="381"/>
    </location>
</feature>
<evidence type="ECO:0000256" key="4">
    <source>
        <dbReference type="ARBA" id="ARBA00022989"/>
    </source>
</evidence>
<protein>
    <submittedName>
        <fullName evidence="10">Protein spinster-like 1</fullName>
    </submittedName>
</protein>
<name>A0A210QI12_MIZYE</name>
<dbReference type="InterPro" id="IPR011701">
    <property type="entry name" value="MFS"/>
</dbReference>
<dbReference type="Gene3D" id="1.20.1250.20">
    <property type="entry name" value="MFS general substrate transporter like domains"/>
    <property type="match status" value="1"/>
</dbReference>
<keyword evidence="4 8" id="KW-1133">Transmembrane helix</keyword>
<sequence length="500" mass="54346">MLKSEDFSDRSPLLDSGDGETAVNEGAGQRRISRGTSYCIIGVLFVVNLINYMDRYTVAGVLDMVQPYYGLNSSQDGLIQTVFVITYMICSPMFGYLGDRYSRKYLMVVGILFWSGITLASSFIDKDHFWVFLMLRALVGVGEASYVTVAPTIIADLFHDSMRTIMLIIFNVAVPCGSGLGYIVGSNVAKLLGGWQWALRVTPGFGVICAILILILPEPTRGSADGGTNLNKTSFLQDLKELFTNKTLVLSSLGFTCVAFVTGTLALWAPIFIHDSMIFQERTVQQSSDSVSLIFGVITVVAGLTGVAIGGETSRRLKTRYPRADPIICAGGMIVGAPLLFFALYVCRYNTTVAWVLIFFGETAVCINWSIVNDILLYVVIPTRRALASAGQIFVCHALGDASSPYIVGLVSDALAKGYSQPATTPIVQFATLQIALYVTPFVSVLGGTFFLAASMFVVEDRNAAERATEIVYTPPEVDDEQVELPKNDFLPADLSYSVN</sequence>
<evidence type="ECO:0000256" key="1">
    <source>
        <dbReference type="ARBA" id="ARBA00004141"/>
    </source>
</evidence>
<comment type="caution">
    <text evidence="10">The sequence shown here is derived from an EMBL/GenBank/DDBJ whole genome shotgun (WGS) entry which is preliminary data.</text>
</comment>
<feature type="region of interest" description="Disordered" evidence="7">
    <location>
        <begin position="1"/>
        <end position="26"/>
    </location>
</feature>
<evidence type="ECO:0000313" key="11">
    <source>
        <dbReference type="Proteomes" id="UP000242188"/>
    </source>
</evidence>
<dbReference type="CDD" id="cd17328">
    <property type="entry name" value="MFS_spinster_like"/>
    <property type="match status" value="1"/>
</dbReference>
<feature type="transmembrane region" description="Helical" evidence="8">
    <location>
        <begin position="293"/>
        <end position="312"/>
    </location>
</feature>
<evidence type="ECO:0000259" key="9">
    <source>
        <dbReference type="PROSITE" id="PS50850"/>
    </source>
</evidence>
<keyword evidence="11" id="KW-1185">Reference proteome</keyword>
<evidence type="ECO:0000256" key="2">
    <source>
        <dbReference type="ARBA" id="ARBA00022448"/>
    </source>
</evidence>
<dbReference type="EMBL" id="NEDP02003636">
    <property type="protein sequence ID" value="OWF48231.1"/>
    <property type="molecule type" value="Genomic_DNA"/>
</dbReference>
<dbReference type="InterPro" id="IPR044770">
    <property type="entry name" value="MFS_spinster-like"/>
</dbReference>
<organism evidence="10 11">
    <name type="scientific">Mizuhopecten yessoensis</name>
    <name type="common">Japanese scallop</name>
    <name type="synonym">Patinopecten yessoensis</name>
    <dbReference type="NCBI Taxonomy" id="6573"/>
    <lineage>
        <taxon>Eukaryota</taxon>
        <taxon>Metazoa</taxon>
        <taxon>Spiralia</taxon>
        <taxon>Lophotrochozoa</taxon>
        <taxon>Mollusca</taxon>
        <taxon>Bivalvia</taxon>
        <taxon>Autobranchia</taxon>
        <taxon>Pteriomorphia</taxon>
        <taxon>Pectinida</taxon>
        <taxon>Pectinoidea</taxon>
        <taxon>Pectinidae</taxon>
        <taxon>Mizuhopecten</taxon>
    </lineage>
</organism>
<dbReference type="PROSITE" id="PS50850">
    <property type="entry name" value="MFS"/>
    <property type="match status" value="1"/>
</dbReference>
<dbReference type="AlphaFoldDB" id="A0A210QI12"/>
<evidence type="ECO:0000256" key="5">
    <source>
        <dbReference type="ARBA" id="ARBA00023136"/>
    </source>
</evidence>
<dbReference type="GO" id="GO:0022857">
    <property type="term" value="F:transmembrane transporter activity"/>
    <property type="evidence" value="ECO:0007669"/>
    <property type="project" value="InterPro"/>
</dbReference>
<comment type="subcellular location">
    <subcellularLocation>
        <location evidence="1">Membrane</location>
        <topology evidence="1">Multi-pass membrane protein</topology>
    </subcellularLocation>
</comment>
<dbReference type="OrthoDB" id="6770063at2759"/>
<dbReference type="InterPro" id="IPR020846">
    <property type="entry name" value="MFS_dom"/>
</dbReference>
<dbReference type="PANTHER" id="PTHR23505:SF79">
    <property type="entry name" value="PROTEIN SPINSTER"/>
    <property type="match status" value="1"/>
</dbReference>
<keyword evidence="3 8" id="KW-0812">Transmembrane</keyword>
<proteinExistence type="inferred from homology"/>
<feature type="transmembrane region" description="Helical" evidence="8">
    <location>
        <begin position="78"/>
        <end position="98"/>
    </location>
</feature>
<comment type="similarity">
    <text evidence="6">Belongs to the major facilitator superfamily. Spinster (TC 2.A.1.49) family.</text>
</comment>
<dbReference type="SUPFAM" id="SSF103473">
    <property type="entry name" value="MFS general substrate transporter"/>
    <property type="match status" value="1"/>
</dbReference>
<dbReference type="InterPro" id="IPR036259">
    <property type="entry name" value="MFS_trans_sf"/>
</dbReference>
<evidence type="ECO:0000256" key="7">
    <source>
        <dbReference type="SAM" id="MobiDB-lite"/>
    </source>
</evidence>
<feature type="transmembrane region" description="Helical" evidence="8">
    <location>
        <begin position="248"/>
        <end position="273"/>
    </location>
</feature>
<feature type="domain" description="Major facilitator superfamily (MFS) profile" evidence="9">
    <location>
        <begin position="40"/>
        <end position="459"/>
    </location>
</feature>
<feature type="transmembrane region" description="Helical" evidence="8">
    <location>
        <begin position="435"/>
        <end position="459"/>
    </location>
</feature>
<dbReference type="PANTHER" id="PTHR23505">
    <property type="entry name" value="SPINSTER"/>
    <property type="match status" value="1"/>
</dbReference>
<keyword evidence="2" id="KW-0813">Transport</keyword>
<feature type="transmembrane region" description="Helical" evidence="8">
    <location>
        <begin position="197"/>
        <end position="216"/>
    </location>
</feature>
<accession>A0A210QI12</accession>
<evidence type="ECO:0000256" key="3">
    <source>
        <dbReference type="ARBA" id="ARBA00022692"/>
    </source>
</evidence>
<feature type="transmembrane region" description="Helical" evidence="8">
    <location>
        <begin position="38"/>
        <end position="58"/>
    </location>
</feature>
<dbReference type="Proteomes" id="UP000242188">
    <property type="component" value="Unassembled WGS sequence"/>
</dbReference>
<evidence type="ECO:0000313" key="10">
    <source>
        <dbReference type="EMBL" id="OWF48231.1"/>
    </source>
</evidence>
<dbReference type="Pfam" id="PF07690">
    <property type="entry name" value="MFS_1"/>
    <property type="match status" value="1"/>
</dbReference>
<keyword evidence="5 8" id="KW-0472">Membrane</keyword>
<evidence type="ECO:0000256" key="6">
    <source>
        <dbReference type="ARBA" id="ARBA00024338"/>
    </source>
</evidence>